<feature type="transmembrane region" description="Helical" evidence="2">
    <location>
        <begin position="103"/>
        <end position="120"/>
    </location>
</feature>
<feature type="compositionally biased region" description="Basic residues" evidence="1">
    <location>
        <begin position="10"/>
        <end position="22"/>
    </location>
</feature>
<feature type="compositionally biased region" description="Polar residues" evidence="1">
    <location>
        <begin position="60"/>
        <end position="72"/>
    </location>
</feature>
<protein>
    <submittedName>
        <fullName evidence="3">Uncharacterized protein</fullName>
    </submittedName>
</protein>
<evidence type="ECO:0000256" key="1">
    <source>
        <dbReference type="SAM" id="MobiDB-lite"/>
    </source>
</evidence>
<keyword evidence="2" id="KW-0812">Transmembrane</keyword>
<sequence>MSNFKTSISHQKRLKKTNGKRRRGEEPCGEKRRNSLLLGLRWHCQVGPRSSDTLEIGFPNSGNDAIEGSSNDLGVGGRRGRNGGVPSSVIGVTRKSEIRRENLILIHLGILVTPMYYLTFQSDT</sequence>
<gene>
    <name evidence="3" type="ORF">EUGRSUZ_G00842</name>
</gene>
<organism evidence="3">
    <name type="scientific">Eucalyptus grandis</name>
    <name type="common">Flooded gum</name>
    <dbReference type="NCBI Taxonomy" id="71139"/>
    <lineage>
        <taxon>Eukaryota</taxon>
        <taxon>Viridiplantae</taxon>
        <taxon>Streptophyta</taxon>
        <taxon>Embryophyta</taxon>
        <taxon>Tracheophyta</taxon>
        <taxon>Spermatophyta</taxon>
        <taxon>Magnoliopsida</taxon>
        <taxon>eudicotyledons</taxon>
        <taxon>Gunneridae</taxon>
        <taxon>Pentapetalae</taxon>
        <taxon>rosids</taxon>
        <taxon>malvids</taxon>
        <taxon>Myrtales</taxon>
        <taxon>Myrtaceae</taxon>
        <taxon>Myrtoideae</taxon>
        <taxon>Eucalypteae</taxon>
        <taxon>Eucalyptus</taxon>
    </lineage>
</organism>
<dbReference type="Gramene" id="KCW63222">
    <property type="protein sequence ID" value="KCW63222"/>
    <property type="gene ID" value="EUGRSUZ_G00842"/>
</dbReference>
<proteinExistence type="predicted"/>
<reference evidence="3" key="1">
    <citation type="submission" date="2013-07" db="EMBL/GenBank/DDBJ databases">
        <title>The genome of Eucalyptus grandis.</title>
        <authorList>
            <person name="Schmutz J."/>
            <person name="Hayes R."/>
            <person name="Myburg A."/>
            <person name="Tuskan G."/>
            <person name="Grattapaglia D."/>
            <person name="Rokhsar D.S."/>
        </authorList>
    </citation>
    <scope>NUCLEOTIDE SEQUENCE</scope>
    <source>
        <tissue evidence="3">Leaf extractions</tissue>
    </source>
</reference>
<dbReference type="InParanoid" id="A0A059BAG4"/>
<dbReference type="EMBL" id="KK198759">
    <property type="protein sequence ID" value="KCW63222.1"/>
    <property type="molecule type" value="Genomic_DNA"/>
</dbReference>
<keyword evidence="2" id="KW-0472">Membrane</keyword>
<feature type="region of interest" description="Disordered" evidence="1">
    <location>
        <begin position="1"/>
        <end position="30"/>
    </location>
</feature>
<evidence type="ECO:0000256" key="2">
    <source>
        <dbReference type="SAM" id="Phobius"/>
    </source>
</evidence>
<dbReference type="AlphaFoldDB" id="A0A059BAG4"/>
<keyword evidence="2" id="KW-1133">Transmembrane helix</keyword>
<accession>A0A059BAG4</accession>
<evidence type="ECO:0000313" key="3">
    <source>
        <dbReference type="EMBL" id="KCW63222.1"/>
    </source>
</evidence>
<name>A0A059BAG4_EUCGR</name>
<feature type="region of interest" description="Disordered" evidence="1">
    <location>
        <begin position="60"/>
        <end position="88"/>
    </location>
</feature>